<comment type="similarity">
    <text evidence="1">Belongs to the DegT/DnrJ/EryC1 family.</text>
</comment>
<proteinExistence type="inferred from homology"/>
<dbReference type="GO" id="GO:0030170">
    <property type="term" value="F:pyridoxal phosphate binding"/>
    <property type="evidence" value="ECO:0007669"/>
    <property type="project" value="TreeGrafter"/>
</dbReference>
<dbReference type="Pfam" id="PF01041">
    <property type="entry name" value="DegT_DnrJ_EryC1"/>
    <property type="match status" value="1"/>
</dbReference>
<dbReference type="Proteomes" id="UP000029384">
    <property type="component" value="Unassembled WGS sequence"/>
</dbReference>
<dbReference type="Gene3D" id="3.40.640.10">
    <property type="entry name" value="Type I PLP-dependent aspartate aminotransferase-like (Major domain)"/>
    <property type="match status" value="1"/>
</dbReference>
<evidence type="ECO:0000313" key="2">
    <source>
        <dbReference type="EMBL" id="KFM22210.1"/>
    </source>
</evidence>
<keyword evidence="3" id="KW-1185">Reference proteome</keyword>
<dbReference type="CDD" id="cd00616">
    <property type="entry name" value="AHBA_syn"/>
    <property type="match status" value="1"/>
</dbReference>
<dbReference type="SUPFAM" id="SSF53383">
    <property type="entry name" value="PLP-dependent transferases"/>
    <property type="match status" value="1"/>
</dbReference>
<comment type="caution">
    <text evidence="2">The sequence shown here is derived from an EMBL/GenBank/DDBJ whole genome shotgun (WGS) entry which is preliminary data.</text>
</comment>
<protein>
    <submittedName>
        <fullName evidence="2">Lipopolysaccharide biosynthesis protein RfbH</fullName>
    </submittedName>
</protein>
<name>A0A087S906_9ARCH</name>
<organism evidence="2 3">
    <name type="scientific">Marine Group I thaumarchaeote SCGC AAA799-B03</name>
    <dbReference type="NCBI Taxonomy" id="1502289"/>
    <lineage>
        <taxon>Archaea</taxon>
        <taxon>Nitrososphaerota</taxon>
        <taxon>Marine Group I</taxon>
    </lineage>
</organism>
<dbReference type="InterPro" id="IPR015421">
    <property type="entry name" value="PyrdxlP-dep_Trfase_major"/>
</dbReference>
<dbReference type="InterPro" id="IPR000653">
    <property type="entry name" value="DegT/StrS_aminotransferase"/>
</dbReference>
<dbReference type="InterPro" id="IPR015422">
    <property type="entry name" value="PyrdxlP-dep_Trfase_small"/>
</dbReference>
<dbReference type="GO" id="GO:0008483">
    <property type="term" value="F:transaminase activity"/>
    <property type="evidence" value="ECO:0007669"/>
    <property type="project" value="TreeGrafter"/>
</dbReference>
<dbReference type="InterPro" id="IPR015424">
    <property type="entry name" value="PyrdxlP-dep_Trfase"/>
</dbReference>
<sequence>MNSDFSEFLSKYLQKSKNSKYSIPLAQPTFDNLDYEQGIKTFLSGNFTMGKKVQEFEKKFAKYLGLNDSGVMLNSGSSANLVALSVLKNLEDKDRLKQGDEVITPAVTWATTVFPISMVGATPVLVDVEKNSYNIDVEQIEKSITKKTKAIMPVHLLGNPCKMDVIMEIAKKHNLYVIEDCCEAHGAKYKGRKVGSFGDLATFSFFVSHHISTMEGGMVLSKNNKFSEIARSLRAFGWIREIKQKKNIEKTYPDIDPRFLFYLPGFNLRPTEIQGSLGATQLPKLEKFIEKRIKNNNYWKKKLSKYEHVINLPNTEKGNRHVYFAYAISLGEKAPFSRKKLVTYLEKKGIETRPVMTGNISLHPALQKIKHKKTGRLPNSTYINNNSFLIGNHEGIDQKEREYVSNVIEEFLKQNGIS</sequence>
<dbReference type="Gene3D" id="3.90.1150.10">
    <property type="entry name" value="Aspartate Aminotransferase, domain 1"/>
    <property type="match status" value="1"/>
</dbReference>
<dbReference type="AlphaFoldDB" id="A0A087S906"/>
<evidence type="ECO:0000256" key="1">
    <source>
        <dbReference type="RuleBase" id="RU004508"/>
    </source>
</evidence>
<accession>A0A087S906</accession>
<dbReference type="GO" id="GO:0000271">
    <property type="term" value="P:polysaccharide biosynthetic process"/>
    <property type="evidence" value="ECO:0007669"/>
    <property type="project" value="TreeGrafter"/>
</dbReference>
<keyword evidence="1" id="KW-0663">Pyridoxal phosphate</keyword>
<dbReference type="PIRSF" id="PIRSF000390">
    <property type="entry name" value="PLP_StrS"/>
    <property type="match status" value="1"/>
</dbReference>
<dbReference type="PANTHER" id="PTHR30244:SF34">
    <property type="entry name" value="DTDP-4-AMINO-4,6-DIDEOXYGALACTOSE TRANSAMINASE"/>
    <property type="match status" value="1"/>
</dbReference>
<dbReference type="PATRIC" id="fig|1502289.3.peg.121"/>
<dbReference type="EMBL" id="JOTA01000002">
    <property type="protein sequence ID" value="KFM22210.1"/>
    <property type="molecule type" value="Genomic_DNA"/>
</dbReference>
<evidence type="ECO:0000313" key="3">
    <source>
        <dbReference type="Proteomes" id="UP000029384"/>
    </source>
</evidence>
<gene>
    <name evidence="2" type="primary">rfbH</name>
    <name evidence="2" type="ORF">AAA799B03_00110</name>
</gene>
<dbReference type="PANTHER" id="PTHR30244">
    <property type="entry name" value="TRANSAMINASE"/>
    <property type="match status" value="1"/>
</dbReference>
<reference evidence="2 3" key="1">
    <citation type="submission" date="2014-06" db="EMBL/GenBank/DDBJ databases">
        <authorList>
            <person name="Ngugi D.K."/>
            <person name="Blom J."/>
            <person name="Alam I."/>
            <person name="Rashid M."/>
            <person name="Baalawi W."/>
            <person name="Zhang G."/>
            <person name="Hikmawan T."/>
            <person name="Guan Y."/>
            <person name="Antunes A."/>
            <person name="Siam R."/>
            <person name="El-Dorry H."/>
            <person name="Bajic V."/>
            <person name="Stingl U."/>
        </authorList>
    </citation>
    <scope>NUCLEOTIDE SEQUENCE [LARGE SCALE GENOMIC DNA]</scope>
    <source>
        <strain evidence="2">SCGC AAA799-B03</strain>
    </source>
</reference>